<dbReference type="PANTHER" id="PTHR34595">
    <property type="entry name" value="BLR5612 PROTEIN"/>
    <property type="match status" value="1"/>
</dbReference>
<sequence>MRTIAGLKRADVILRRVDADFLDPLELNSASRLGTPGMLEAIRTGGVVVLNMPGSGVAESKALLGFMPMLSRKLLGEELRLPNVATWWCGQRNEREMVEANLHRLAIAPAFTRASTPEGCRGRN</sequence>
<feature type="domain" description="Circularly permuted ATP-grasp type 2" evidence="1">
    <location>
        <begin position="1"/>
        <end position="114"/>
    </location>
</feature>
<reference evidence="2" key="1">
    <citation type="submission" date="2021-01" db="EMBL/GenBank/DDBJ databases">
        <title>Genome sequence of Phenylobacterium sp. 20VBR1 isolated from a valley glaceir, Ny-Alesund, Svalbard.</title>
        <authorList>
            <person name="Thomas F.A."/>
            <person name="Krishnan K.P."/>
            <person name="Sinha R.K."/>
        </authorList>
    </citation>
    <scope>NUCLEOTIDE SEQUENCE</scope>
    <source>
        <strain evidence="2">20VBR1</strain>
    </source>
</reference>
<dbReference type="EMBL" id="CP068570">
    <property type="protein sequence ID" value="QQZ51060.1"/>
    <property type="molecule type" value="Genomic_DNA"/>
</dbReference>
<dbReference type="Gene3D" id="3.40.50.11290">
    <property type="match status" value="1"/>
</dbReference>
<name>A0A974P626_9CAUL</name>
<evidence type="ECO:0000313" key="2">
    <source>
        <dbReference type="EMBL" id="QQZ51060.1"/>
    </source>
</evidence>
<accession>A0A974P626</accession>
<dbReference type="InterPro" id="IPR051680">
    <property type="entry name" value="ATP-dep_Glu-Cys_Ligase-2"/>
</dbReference>
<dbReference type="PANTHER" id="PTHR34595:SF2">
    <property type="entry name" value="BLR2978 PROTEIN"/>
    <property type="match status" value="1"/>
</dbReference>
<dbReference type="InterPro" id="IPR025841">
    <property type="entry name" value="CP_ATPgrasp_2"/>
</dbReference>
<dbReference type="AlphaFoldDB" id="A0A974P626"/>
<protein>
    <submittedName>
        <fullName evidence="2">Circularly permuted type 2 ATP-grasp protein</fullName>
    </submittedName>
</protein>
<evidence type="ECO:0000259" key="1">
    <source>
        <dbReference type="Pfam" id="PF14403"/>
    </source>
</evidence>
<dbReference type="Pfam" id="PF14403">
    <property type="entry name" value="CP_ATPgrasp_2"/>
    <property type="match status" value="1"/>
</dbReference>
<proteinExistence type="predicted"/>
<gene>
    <name evidence="2" type="ORF">JKL49_07760</name>
</gene>
<organism evidence="2">
    <name type="scientific">Phenylobacterium glaciei</name>
    <dbReference type="NCBI Taxonomy" id="2803784"/>
    <lineage>
        <taxon>Bacteria</taxon>
        <taxon>Pseudomonadati</taxon>
        <taxon>Pseudomonadota</taxon>
        <taxon>Alphaproteobacteria</taxon>
        <taxon>Caulobacterales</taxon>
        <taxon>Caulobacteraceae</taxon>
        <taxon>Phenylobacterium</taxon>
    </lineage>
</organism>